<gene>
    <name evidence="2" type="ORF">BEWA_038890</name>
</gene>
<dbReference type="AlphaFoldDB" id="L1LET4"/>
<keyword evidence="3" id="KW-1185">Reference proteome</keyword>
<sequence>MSVEVDIRSKCRYTCTCQKSAGLITTKTGSLKDATEYGYCTHEKFVRQGIKGLNYDGQPLKIENGVGGNSTLFSDEHPKAWEVTTYYSFKHDKNARVIKVPLILRVKDARYVGRYDWYENASTNGDNLTWKRIEDAHGFPTKSNQSTLKFKENLDRVSCTIHNLHRVDISRNEQKNPYYCQICSNANVSINKYERVQEIYTKIDHTPTDNGEYYVTYENNLVKYKDPSKHTSKLWKLLSINKNSSLSVYHWEGDDRLNNPLLIEVKPNVGQSTWYENIGDYGGKHYKWIKLEPGETAGFSNYGTDLKKKLDRLSCTLNNAVRIHLGRDSGCHDSRDSNHKSTISTRHNGTVDINLKLSAYEYTSKESDGRPFSVSEVILKDHRQKIGSANLVFKDVTKVLSYGSFCDPTNPFLIFVELNTSKKNEWYERKTNNTWEKHDDLSGQIRGIFNSVKEPFKIKECSPATTPPKEGVKINITEQPKDNTLSGTYSTIFGTQADYIIINKESTSLKGFLRIVHKANTNGPFIVQQQLVDGNKIGSNKKGIKDVKETNVYFWQGEPDKPILVGISTNKSDGQTETKYYSYAATNVGGQGKGSWIQGSYDTLTSENLNFMLDDQNCQKNNAVPFEINNPTDPSKLYSDSKAPTCIKDHRKITESPSPRHPHGGEYTTKEYVIKGDARISRVTFDKNDTDIATKDTVTKVVVYYWKNDLGGSNEIPLLVGFVKSSGGYTFFENLGSPDSTKWKPVDKKESRTFYIGNSPQKDLTEKLDEVNCRIHHTVKINISNKGDPNKYCHGRCSPKRIKIIPTKKRISGCTGYDHISNISKETFTISSFYNGYEKQDVTVKMGFPLENVKKVTVYFPNCDQSTPVMIYIECSNQSAWLENKDKQGNWEDVSGKIPEVKSSLNLCSVYPGDGESGDREADGGTQEDHEETEESEEDLGDEGDPKYEAEVALQSATATTSDPQAHFAAQGVSGGAGYGGSPKDPPNSNWKVITGVSTGILGTSALACFVGWKLYNRYKGDPWVRQI</sequence>
<protein>
    <submittedName>
        <fullName evidence="2">Uncharacterized protein</fullName>
    </submittedName>
</protein>
<dbReference type="Proteomes" id="UP000031512">
    <property type="component" value="Unassembled WGS sequence"/>
</dbReference>
<feature type="region of interest" description="Disordered" evidence="1">
    <location>
        <begin position="909"/>
        <end position="945"/>
    </location>
</feature>
<organism evidence="2 3">
    <name type="scientific">Theileria equi strain WA</name>
    <dbReference type="NCBI Taxonomy" id="1537102"/>
    <lineage>
        <taxon>Eukaryota</taxon>
        <taxon>Sar</taxon>
        <taxon>Alveolata</taxon>
        <taxon>Apicomplexa</taxon>
        <taxon>Aconoidasida</taxon>
        <taxon>Piroplasmida</taxon>
        <taxon>Theileriidae</taxon>
        <taxon>Theileria</taxon>
    </lineage>
</organism>
<name>L1LET4_THEEQ</name>
<evidence type="ECO:0000313" key="3">
    <source>
        <dbReference type="Proteomes" id="UP000031512"/>
    </source>
</evidence>
<proteinExistence type="predicted"/>
<dbReference type="EMBL" id="ACOU01000002">
    <property type="protein sequence ID" value="EKX73851.1"/>
    <property type="molecule type" value="Genomic_DNA"/>
</dbReference>
<dbReference type="KEGG" id="beq:BEWA_038890"/>
<dbReference type="RefSeq" id="XP_004833303.1">
    <property type="nucleotide sequence ID" value="XM_004833246.1"/>
</dbReference>
<accession>L1LET4</accession>
<comment type="caution">
    <text evidence="2">The sequence shown here is derived from an EMBL/GenBank/DDBJ whole genome shotgun (WGS) entry which is preliminary data.</text>
</comment>
<dbReference type="GeneID" id="15803215"/>
<dbReference type="VEuPathDB" id="PiroplasmaDB:BEWA_038890"/>
<feature type="compositionally biased region" description="Acidic residues" evidence="1">
    <location>
        <begin position="929"/>
        <end position="943"/>
    </location>
</feature>
<dbReference type="eggNOG" id="ENOG502RSZ3">
    <property type="taxonomic scope" value="Eukaryota"/>
</dbReference>
<dbReference type="STRING" id="1537102.L1LET4"/>
<evidence type="ECO:0000313" key="2">
    <source>
        <dbReference type="EMBL" id="EKX73851.1"/>
    </source>
</evidence>
<reference evidence="2 3" key="1">
    <citation type="journal article" date="2012" name="BMC Genomics">
        <title>Comparative genomic analysis and phylogenetic position of Theileria equi.</title>
        <authorList>
            <person name="Kappmeyer L.S."/>
            <person name="Thiagarajan M."/>
            <person name="Herndon D.R."/>
            <person name="Ramsay J.D."/>
            <person name="Caler E."/>
            <person name="Djikeng A."/>
            <person name="Gillespie J.J."/>
            <person name="Lau A.O."/>
            <person name="Roalson E.H."/>
            <person name="Silva J.C."/>
            <person name="Silva M.G."/>
            <person name="Suarez C.E."/>
            <person name="Ueti M.W."/>
            <person name="Nene V.M."/>
            <person name="Mealey R.H."/>
            <person name="Knowles D.P."/>
            <person name="Brayton K.A."/>
        </authorList>
    </citation>
    <scope>NUCLEOTIDE SEQUENCE [LARGE SCALE GENOMIC DNA]</scope>
    <source>
        <strain evidence="2 3">WA</strain>
    </source>
</reference>
<evidence type="ECO:0000256" key="1">
    <source>
        <dbReference type="SAM" id="MobiDB-lite"/>
    </source>
</evidence>